<evidence type="ECO:0000313" key="1">
    <source>
        <dbReference type="EMBL" id="KAI3709353.1"/>
    </source>
</evidence>
<name>A0ACB9AJ24_CICIN</name>
<dbReference type="Proteomes" id="UP001055811">
    <property type="component" value="Linkage Group LG07"/>
</dbReference>
<gene>
    <name evidence="1" type="ORF">L2E82_39113</name>
</gene>
<reference evidence="1 2" key="2">
    <citation type="journal article" date="2022" name="Mol. Ecol. Resour.">
        <title>The genomes of chicory, endive, great burdock and yacon provide insights into Asteraceae paleo-polyploidization history and plant inulin production.</title>
        <authorList>
            <person name="Fan W."/>
            <person name="Wang S."/>
            <person name="Wang H."/>
            <person name="Wang A."/>
            <person name="Jiang F."/>
            <person name="Liu H."/>
            <person name="Zhao H."/>
            <person name="Xu D."/>
            <person name="Zhang Y."/>
        </authorList>
    </citation>
    <scope>NUCLEOTIDE SEQUENCE [LARGE SCALE GENOMIC DNA]</scope>
    <source>
        <strain evidence="2">cv. Punajuju</strain>
        <tissue evidence="1">Leaves</tissue>
    </source>
</reference>
<sequence length="125" mass="14601">MQPWNEEQWNQQTGKNHTLRFCREPNRSSLSNEAIVFCLWITVTVIIHAISLILVLILSQFGLSVLPFSNNSYFFSSNNLIVTLIVRFQFSKSDSNSEQCDFIITGDIRFRIFDKWTVTSSRFQQ</sequence>
<accession>A0ACB9AJ24</accession>
<dbReference type="EMBL" id="CM042015">
    <property type="protein sequence ID" value="KAI3709353.1"/>
    <property type="molecule type" value="Genomic_DNA"/>
</dbReference>
<reference evidence="2" key="1">
    <citation type="journal article" date="2022" name="Mol. Ecol. Resour.">
        <title>The genomes of chicory, endive, great burdock and yacon provide insights into Asteraceae palaeo-polyploidization history and plant inulin production.</title>
        <authorList>
            <person name="Fan W."/>
            <person name="Wang S."/>
            <person name="Wang H."/>
            <person name="Wang A."/>
            <person name="Jiang F."/>
            <person name="Liu H."/>
            <person name="Zhao H."/>
            <person name="Xu D."/>
            <person name="Zhang Y."/>
        </authorList>
    </citation>
    <scope>NUCLEOTIDE SEQUENCE [LARGE SCALE GENOMIC DNA]</scope>
    <source>
        <strain evidence="2">cv. Punajuju</strain>
    </source>
</reference>
<protein>
    <submittedName>
        <fullName evidence="1">Uncharacterized protein</fullName>
    </submittedName>
</protein>
<organism evidence="1 2">
    <name type="scientific">Cichorium intybus</name>
    <name type="common">Chicory</name>
    <dbReference type="NCBI Taxonomy" id="13427"/>
    <lineage>
        <taxon>Eukaryota</taxon>
        <taxon>Viridiplantae</taxon>
        <taxon>Streptophyta</taxon>
        <taxon>Embryophyta</taxon>
        <taxon>Tracheophyta</taxon>
        <taxon>Spermatophyta</taxon>
        <taxon>Magnoliopsida</taxon>
        <taxon>eudicotyledons</taxon>
        <taxon>Gunneridae</taxon>
        <taxon>Pentapetalae</taxon>
        <taxon>asterids</taxon>
        <taxon>campanulids</taxon>
        <taxon>Asterales</taxon>
        <taxon>Asteraceae</taxon>
        <taxon>Cichorioideae</taxon>
        <taxon>Cichorieae</taxon>
        <taxon>Cichoriinae</taxon>
        <taxon>Cichorium</taxon>
    </lineage>
</organism>
<evidence type="ECO:0000313" key="2">
    <source>
        <dbReference type="Proteomes" id="UP001055811"/>
    </source>
</evidence>
<proteinExistence type="predicted"/>
<comment type="caution">
    <text evidence="1">The sequence shown here is derived from an EMBL/GenBank/DDBJ whole genome shotgun (WGS) entry which is preliminary data.</text>
</comment>
<keyword evidence="2" id="KW-1185">Reference proteome</keyword>